<comment type="caution">
    <text evidence="3">The sequence shown here is derived from an EMBL/GenBank/DDBJ whole genome shotgun (WGS) entry which is preliminary data.</text>
</comment>
<dbReference type="Gene3D" id="3.30.1140.40">
    <property type="entry name" value="Tctex-1"/>
    <property type="match status" value="1"/>
</dbReference>
<dbReference type="InterPro" id="IPR005334">
    <property type="entry name" value="Tctex-1-like"/>
</dbReference>
<dbReference type="InterPro" id="IPR038586">
    <property type="entry name" value="Tctex-1-like_sf"/>
</dbReference>
<evidence type="ECO:0000313" key="3">
    <source>
        <dbReference type="EMBL" id="KAJ1523823.1"/>
    </source>
</evidence>
<name>A0AAV7XEQ0_9NEOP</name>
<dbReference type="GO" id="GO:0005737">
    <property type="term" value="C:cytoplasm"/>
    <property type="evidence" value="ECO:0007669"/>
    <property type="project" value="TreeGrafter"/>
</dbReference>
<accession>A0AAV7XEQ0</accession>
<dbReference type="GO" id="GO:0045505">
    <property type="term" value="F:dynein intermediate chain binding"/>
    <property type="evidence" value="ECO:0007669"/>
    <property type="project" value="TreeGrafter"/>
</dbReference>
<dbReference type="Pfam" id="PF03645">
    <property type="entry name" value="Tctex-1"/>
    <property type="match status" value="1"/>
</dbReference>
<evidence type="ECO:0000313" key="4">
    <source>
        <dbReference type="Proteomes" id="UP001075354"/>
    </source>
</evidence>
<dbReference type="PANTHER" id="PTHR21255:SF65">
    <property type="entry name" value="TCTEX1 DOMAIN-CONTAINING PROTEIN 2"/>
    <property type="match status" value="1"/>
</dbReference>
<gene>
    <name evidence="3" type="ORF">ONE63_010382</name>
</gene>
<organism evidence="3 4">
    <name type="scientific">Megalurothrips usitatus</name>
    <name type="common">bean blossom thrips</name>
    <dbReference type="NCBI Taxonomy" id="439358"/>
    <lineage>
        <taxon>Eukaryota</taxon>
        <taxon>Metazoa</taxon>
        <taxon>Ecdysozoa</taxon>
        <taxon>Arthropoda</taxon>
        <taxon>Hexapoda</taxon>
        <taxon>Insecta</taxon>
        <taxon>Pterygota</taxon>
        <taxon>Neoptera</taxon>
        <taxon>Paraneoptera</taxon>
        <taxon>Thysanoptera</taxon>
        <taxon>Terebrantia</taxon>
        <taxon>Thripoidea</taxon>
        <taxon>Thripidae</taxon>
        <taxon>Megalurothrips</taxon>
    </lineage>
</organism>
<dbReference type="AlphaFoldDB" id="A0AAV7XEQ0"/>
<dbReference type="GO" id="GO:0007018">
    <property type="term" value="P:microtubule-based movement"/>
    <property type="evidence" value="ECO:0007669"/>
    <property type="project" value="TreeGrafter"/>
</dbReference>
<comment type="similarity">
    <text evidence="1">Belongs to the dynein light chain Tctex-type family.</text>
</comment>
<proteinExistence type="inferred from homology"/>
<dbReference type="GO" id="GO:0005868">
    <property type="term" value="C:cytoplasmic dynein complex"/>
    <property type="evidence" value="ECO:0007669"/>
    <property type="project" value="TreeGrafter"/>
</dbReference>
<dbReference type="CDD" id="cd21451">
    <property type="entry name" value="DLC-like_TCTEX1D"/>
    <property type="match status" value="1"/>
</dbReference>
<evidence type="ECO:0000256" key="2">
    <source>
        <dbReference type="SAM" id="MobiDB-lite"/>
    </source>
</evidence>
<dbReference type="EMBL" id="JAPTSV010000009">
    <property type="protein sequence ID" value="KAJ1523823.1"/>
    <property type="molecule type" value="Genomic_DNA"/>
</dbReference>
<dbReference type="PANTHER" id="PTHR21255">
    <property type="entry name" value="T-COMPLEX-ASSOCIATED-TESTIS-EXPRESSED 1/ DYNEIN LIGHT CHAIN"/>
    <property type="match status" value="1"/>
</dbReference>
<protein>
    <submittedName>
        <fullName evidence="3">Uncharacterized protein</fullName>
    </submittedName>
</protein>
<keyword evidence="4" id="KW-1185">Reference proteome</keyword>
<feature type="region of interest" description="Disordered" evidence="2">
    <location>
        <begin position="1"/>
        <end position="29"/>
    </location>
</feature>
<evidence type="ECO:0000256" key="1">
    <source>
        <dbReference type="ARBA" id="ARBA00005361"/>
    </source>
</evidence>
<feature type="compositionally biased region" description="Low complexity" evidence="2">
    <location>
        <begin position="7"/>
        <end position="18"/>
    </location>
</feature>
<sequence length="150" mass="17228">MPHRHQATPAAARPTTPTTPEPEEPPFDGKFRAVYQNTYRLEPKRPWAEESVLGCLRDVMHEMLASAEYDVEKCAGLACSTAEEVRARVRELGFDRYKILCVVHIHEKVFQGIHSELGYLWDVHRDRFVTYTFSNTHIIATGAVFGVYYE</sequence>
<reference evidence="3" key="1">
    <citation type="submission" date="2022-12" db="EMBL/GenBank/DDBJ databases">
        <title>Chromosome-level genome assembly of the bean flower thrips Megalurothrips usitatus.</title>
        <authorList>
            <person name="Ma L."/>
            <person name="Liu Q."/>
            <person name="Li H."/>
            <person name="Cai W."/>
        </authorList>
    </citation>
    <scope>NUCLEOTIDE SEQUENCE</scope>
    <source>
        <strain evidence="3">Cailab_2022a</strain>
    </source>
</reference>
<dbReference type="Proteomes" id="UP001075354">
    <property type="component" value="Chromosome 9"/>
</dbReference>